<sequence length="711" mass="78324">MRRLLLLPYTSCFISLTALFPISATADSNASAKTPIEEVEVIGVKQRLEQAGALLDTIQKTEVIGADSIEAKHAANLSEAIAESPGVRVANECSICGVKRIMLNGLKGKHTTILTDGLPVHTLISGYYAVDAVATTGVERIEVARGAGASLTTPEAMGGTVNIVTKEEFENSGAVDVSAGENGFRQIGLLATAISDDQKSRVTLIGQFDTRDQFDGDNNGVSENPFQENRSFTVRLSHDLSYRDNIVVRYSNVYSELFGGPVLGKNVGSIGQALASFANGPSQQLFVNNDVNEQFIGQPYETAEWVETRREEFSVQWLRELNDSWNLRLSASYSEHEQDSFYEGFDYFGDDELQFYDARLNYLASATHQFTFGIDSKTDTLESSSIAGQASPDYVADSFDYQTQGLYFQDTWTPTDAIELAFAIRLDKVEADFTDPAQPGTEIDETIVSPRLDGRIFHNEKWTSRLSAGRGYRAPLSFFETDHGILDGDAGFAIDVDKLERSITGSYALSYEGEKFVSTVSLAWTEVENLAGLSETDNGIPLLTQIDDKGAVTSADIALSYPLADNFTINFIIESYNYDDNFKESYTIAPIEERINFGFDYDFSGWDLVVNASWVGSRDLTDYGYAGTDVSGSVINKPTNAPSYWTMDFRIAKSLSSSLNFYAGANNLFDYNQAADESSPLFFDSEGSYDVTYIYGPLRGRELYAGLKWSF</sequence>
<feature type="domain" description="TonB-dependent receptor-like beta-barrel" evidence="11">
    <location>
        <begin position="287"/>
        <end position="668"/>
    </location>
</feature>
<dbReference type="PANTHER" id="PTHR30069">
    <property type="entry name" value="TONB-DEPENDENT OUTER MEMBRANE RECEPTOR"/>
    <property type="match status" value="1"/>
</dbReference>
<dbReference type="InterPro" id="IPR037066">
    <property type="entry name" value="Plug_dom_sf"/>
</dbReference>
<keyword evidence="10" id="KW-0732">Signal</keyword>
<organism evidence="13 14">
    <name type="scientific">Sessilibacter corallicola</name>
    <dbReference type="NCBI Taxonomy" id="2904075"/>
    <lineage>
        <taxon>Bacteria</taxon>
        <taxon>Pseudomonadati</taxon>
        <taxon>Pseudomonadota</taxon>
        <taxon>Gammaproteobacteria</taxon>
        <taxon>Cellvibrionales</taxon>
        <taxon>Cellvibrionaceae</taxon>
        <taxon>Sessilibacter</taxon>
    </lineage>
</organism>
<name>A0ABQ0A486_9GAMM</name>
<evidence type="ECO:0000256" key="6">
    <source>
        <dbReference type="ARBA" id="ARBA00023136"/>
    </source>
</evidence>
<feature type="chain" id="PRO_5045164028" evidence="10">
    <location>
        <begin position="27"/>
        <end position="711"/>
    </location>
</feature>
<comment type="subcellular location">
    <subcellularLocation>
        <location evidence="1 8">Cell outer membrane</location>
        <topology evidence="1 8">Multi-pass membrane protein</topology>
    </subcellularLocation>
</comment>
<dbReference type="InterPro" id="IPR012910">
    <property type="entry name" value="Plug_dom"/>
</dbReference>
<evidence type="ECO:0000256" key="2">
    <source>
        <dbReference type="ARBA" id="ARBA00022448"/>
    </source>
</evidence>
<reference evidence="13 14" key="1">
    <citation type="submission" date="2024-04" db="EMBL/GenBank/DDBJ databases">
        <title>Draft genome sequence of Sessilibacter corallicola NBRC 116591.</title>
        <authorList>
            <person name="Miyakawa T."/>
            <person name="Kusuya Y."/>
            <person name="Miura T."/>
        </authorList>
    </citation>
    <scope>NUCLEOTIDE SEQUENCE [LARGE SCALE GENOMIC DNA]</scope>
    <source>
        <strain evidence="13 14">KU-00831-HH</strain>
    </source>
</reference>
<dbReference type="PROSITE" id="PS52016">
    <property type="entry name" value="TONB_DEPENDENT_REC_3"/>
    <property type="match status" value="1"/>
</dbReference>
<keyword evidence="13" id="KW-0675">Receptor</keyword>
<keyword evidence="6 8" id="KW-0472">Membrane</keyword>
<comment type="caution">
    <text evidence="13">The sequence shown here is derived from an EMBL/GenBank/DDBJ whole genome shotgun (WGS) entry which is preliminary data.</text>
</comment>
<dbReference type="Gene3D" id="2.170.130.10">
    <property type="entry name" value="TonB-dependent receptor, plug domain"/>
    <property type="match status" value="1"/>
</dbReference>
<accession>A0ABQ0A486</accession>
<keyword evidence="4 8" id="KW-0812">Transmembrane</keyword>
<evidence type="ECO:0000259" key="12">
    <source>
        <dbReference type="Pfam" id="PF07715"/>
    </source>
</evidence>
<evidence type="ECO:0000256" key="4">
    <source>
        <dbReference type="ARBA" id="ARBA00022692"/>
    </source>
</evidence>
<dbReference type="Pfam" id="PF07715">
    <property type="entry name" value="Plug"/>
    <property type="match status" value="1"/>
</dbReference>
<keyword evidence="7 8" id="KW-0998">Cell outer membrane</keyword>
<dbReference type="PANTHER" id="PTHR30069:SF57">
    <property type="entry name" value="TONB-DEPENDENT RECEPTOR"/>
    <property type="match status" value="1"/>
</dbReference>
<dbReference type="InterPro" id="IPR000531">
    <property type="entry name" value="Beta-barrel_TonB"/>
</dbReference>
<dbReference type="EMBL" id="BAABWN010000001">
    <property type="protein sequence ID" value="GAA6166365.1"/>
    <property type="molecule type" value="Genomic_DNA"/>
</dbReference>
<dbReference type="Pfam" id="PF00593">
    <property type="entry name" value="TonB_dep_Rec_b-barrel"/>
    <property type="match status" value="1"/>
</dbReference>
<evidence type="ECO:0000313" key="13">
    <source>
        <dbReference type="EMBL" id="GAA6166365.1"/>
    </source>
</evidence>
<evidence type="ECO:0000256" key="8">
    <source>
        <dbReference type="PROSITE-ProRule" id="PRU01360"/>
    </source>
</evidence>
<evidence type="ECO:0000256" key="9">
    <source>
        <dbReference type="RuleBase" id="RU003357"/>
    </source>
</evidence>
<keyword evidence="5 9" id="KW-0798">TonB box</keyword>
<protein>
    <submittedName>
        <fullName evidence="13">TonB-dependent receptor</fullName>
    </submittedName>
</protein>
<dbReference type="InterPro" id="IPR036942">
    <property type="entry name" value="Beta-barrel_TonB_sf"/>
</dbReference>
<feature type="signal peptide" evidence="10">
    <location>
        <begin position="1"/>
        <end position="26"/>
    </location>
</feature>
<gene>
    <name evidence="13" type="ORF">NBRC116591_01750</name>
</gene>
<evidence type="ECO:0000259" key="11">
    <source>
        <dbReference type="Pfam" id="PF00593"/>
    </source>
</evidence>
<proteinExistence type="inferred from homology"/>
<evidence type="ECO:0000256" key="7">
    <source>
        <dbReference type="ARBA" id="ARBA00023237"/>
    </source>
</evidence>
<dbReference type="InterPro" id="IPR039426">
    <property type="entry name" value="TonB-dep_rcpt-like"/>
</dbReference>
<evidence type="ECO:0000313" key="14">
    <source>
        <dbReference type="Proteomes" id="UP001465153"/>
    </source>
</evidence>
<keyword evidence="14" id="KW-1185">Reference proteome</keyword>
<comment type="similarity">
    <text evidence="8 9">Belongs to the TonB-dependent receptor family.</text>
</comment>
<evidence type="ECO:0000256" key="3">
    <source>
        <dbReference type="ARBA" id="ARBA00022452"/>
    </source>
</evidence>
<evidence type="ECO:0000256" key="10">
    <source>
        <dbReference type="SAM" id="SignalP"/>
    </source>
</evidence>
<dbReference type="SUPFAM" id="SSF56935">
    <property type="entry name" value="Porins"/>
    <property type="match status" value="1"/>
</dbReference>
<keyword evidence="3 8" id="KW-1134">Transmembrane beta strand</keyword>
<evidence type="ECO:0000256" key="1">
    <source>
        <dbReference type="ARBA" id="ARBA00004571"/>
    </source>
</evidence>
<dbReference type="Gene3D" id="2.40.170.20">
    <property type="entry name" value="TonB-dependent receptor, beta-barrel domain"/>
    <property type="match status" value="1"/>
</dbReference>
<evidence type="ECO:0000256" key="5">
    <source>
        <dbReference type="ARBA" id="ARBA00023077"/>
    </source>
</evidence>
<keyword evidence="2 8" id="KW-0813">Transport</keyword>
<dbReference type="RefSeq" id="WP_353301329.1">
    <property type="nucleotide sequence ID" value="NZ_BAABWN010000001.1"/>
</dbReference>
<feature type="domain" description="TonB-dependent receptor plug" evidence="12">
    <location>
        <begin position="55"/>
        <end position="160"/>
    </location>
</feature>
<dbReference type="Proteomes" id="UP001465153">
    <property type="component" value="Unassembled WGS sequence"/>
</dbReference>